<organism evidence="2 3">
    <name type="scientific">Parastrongyloides trichosuri</name>
    <name type="common">Possum-specific nematode worm</name>
    <dbReference type="NCBI Taxonomy" id="131310"/>
    <lineage>
        <taxon>Eukaryota</taxon>
        <taxon>Metazoa</taxon>
        <taxon>Ecdysozoa</taxon>
        <taxon>Nematoda</taxon>
        <taxon>Chromadorea</taxon>
        <taxon>Rhabditida</taxon>
        <taxon>Tylenchina</taxon>
        <taxon>Panagrolaimomorpha</taxon>
        <taxon>Strongyloidoidea</taxon>
        <taxon>Strongyloididae</taxon>
        <taxon>Parastrongyloides</taxon>
    </lineage>
</organism>
<feature type="chain" id="PRO_5005891258" evidence="1">
    <location>
        <begin position="26"/>
        <end position="177"/>
    </location>
</feature>
<dbReference type="AlphaFoldDB" id="A0A0N4Z8A3"/>
<evidence type="ECO:0000313" key="3">
    <source>
        <dbReference type="WBParaSite" id="PTRK_0000349400.1"/>
    </source>
</evidence>
<proteinExistence type="predicted"/>
<keyword evidence="1" id="KW-0732">Signal</keyword>
<accession>A0A0N4Z8A3</accession>
<evidence type="ECO:0000313" key="2">
    <source>
        <dbReference type="Proteomes" id="UP000038045"/>
    </source>
</evidence>
<sequence length="177" mass="20605">MKLNKNLLATYIVFIFLFQNKLIKGKHCSSGKLCAHWQLTFECNGQPMVPEQVEAQICYSHWFVSDIFYDCRTWPQRNNTFNSTFNFISYKYVGSVWSFETAVKIIHKCPHGQNKELLTKSRRCYFWPGDANSYCQQNCTDKLYTARVDLSSWAGGAKEICWEVGKAGFRETGLYEN</sequence>
<dbReference type="WBParaSite" id="PTRK_0000349400.1">
    <property type="protein sequence ID" value="PTRK_0000349400.1"/>
    <property type="gene ID" value="PTRK_0000349400"/>
</dbReference>
<name>A0A0N4Z8A3_PARTI</name>
<dbReference type="Proteomes" id="UP000038045">
    <property type="component" value="Unplaced"/>
</dbReference>
<reference evidence="3" key="1">
    <citation type="submission" date="2017-02" db="UniProtKB">
        <authorList>
            <consortium name="WormBaseParasite"/>
        </authorList>
    </citation>
    <scope>IDENTIFICATION</scope>
</reference>
<keyword evidence="2" id="KW-1185">Reference proteome</keyword>
<evidence type="ECO:0000256" key="1">
    <source>
        <dbReference type="SAM" id="SignalP"/>
    </source>
</evidence>
<feature type="signal peptide" evidence="1">
    <location>
        <begin position="1"/>
        <end position="25"/>
    </location>
</feature>
<protein>
    <submittedName>
        <fullName evidence="3">Uncharacterized protein</fullName>
    </submittedName>
</protein>